<keyword evidence="5" id="KW-0289">Folate biosynthesis</keyword>
<evidence type="ECO:0000256" key="1">
    <source>
        <dbReference type="ARBA" id="ARBA00001933"/>
    </source>
</evidence>
<gene>
    <name evidence="11" type="primary">pabC</name>
    <name evidence="11" type="ORF">FOB19_06570</name>
</gene>
<dbReference type="NCBIfam" id="TIGR03461">
    <property type="entry name" value="pabC_Proteo"/>
    <property type="match status" value="1"/>
</dbReference>
<dbReference type="PANTHER" id="PTHR42743">
    <property type="entry name" value="AMINO-ACID AMINOTRANSFERASE"/>
    <property type="match status" value="1"/>
</dbReference>
<evidence type="ECO:0000256" key="5">
    <source>
        <dbReference type="ARBA" id="ARBA00022909"/>
    </source>
</evidence>
<comment type="similarity">
    <text evidence="2">Belongs to the class-IV pyridoxal-phosphate-dependent aminotransferase family.</text>
</comment>
<evidence type="ECO:0000256" key="6">
    <source>
        <dbReference type="ARBA" id="ARBA00023239"/>
    </source>
</evidence>
<comment type="pathway">
    <text evidence="7">Cofactor biosynthesis; tetrahydrofolate biosynthesis; 4-aminobenzoate from chorismate: step 2/2.</text>
</comment>
<sequence>MLYLKNAQQVSQIDVLDRGFHYGDGCFTTARIRHNRIELYDRHLARLHISNQKLSLNANLDLIAESLQILRASEHELNGTLKIVLSRGIGQRGYSLPDHPADLWLFYYPQTVQDFKFEQIQSGVLQQAVGLTMPSLVGLKTLNRLEQVLLKQEADQRGWPEAIVTDVQGGIVEGVSSNCFILIKNTWITPELRYNGVFGVMRAEILQRMQDQGIVYEQRYIGMDEISHIRSLFFCNALSPMKIVTQFEQRALDGNACIELFNRLRLNQMS</sequence>
<dbReference type="InterPro" id="IPR017824">
    <property type="entry name" value="Aminodeoxychorismate_lyase_IV"/>
</dbReference>
<dbReference type="EC" id="4.1.3.38" evidence="8 10"/>
<reference evidence="11 12" key="1">
    <citation type="submission" date="2019-11" db="EMBL/GenBank/DDBJ databases">
        <title>FDA dAtabase for Regulatory Grade micrObial Sequences (FDA-ARGOS): Supporting development and validation of Infectious Disease Dx tests.</title>
        <authorList>
            <person name="Patel R."/>
            <person name="Rucinski S."/>
            <person name="Tallon L."/>
            <person name="Sadzewicz L."/>
            <person name="Vavikolanu K."/>
            <person name="Mehta A."/>
            <person name="Aluvathingal J."/>
            <person name="Nadendla S."/>
            <person name="Nandy P."/>
            <person name="Geyer C."/>
            <person name="Yan Y."/>
            <person name="Sichtig H."/>
        </authorList>
    </citation>
    <scope>NUCLEOTIDE SEQUENCE [LARGE SCALE GENOMIC DNA]</scope>
    <source>
        <strain evidence="11 12">FDAARGOS_557</strain>
    </source>
</reference>
<evidence type="ECO:0000313" key="12">
    <source>
        <dbReference type="Proteomes" id="UP000509126"/>
    </source>
</evidence>
<dbReference type="GO" id="GO:0008153">
    <property type="term" value="P:4-aminobenzoate biosynthetic process"/>
    <property type="evidence" value="ECO:0007669"/>
    <property type="project" value="UniProtKB-UniRule"/>
</dbReference>
<dbReference type="InterPro" id="IPR043131">
    <property type="entry name" value="BCAT-like_N"/>
</dbReference>
<dbReference type="Gene3D" id="3.30.470.10">
    <property type="match status" value="1"/>
</dbReference>
<accession>A0A6N1KT25</accession>
<dbReference type="AlphaFoldDB" id="A0A6N1KT25"/>
<dbReference type="SUPFAM" id="SSF56752">
    <property type="entry name" value="D-aminoacid aminotransferase-like PLP-dependent enzymes"/>
    <property type="match status" value="1"/>
</dbReference>
<protein>
    <recommendedName>
        <fullName evidence="8 10">Aminodeoxychorismate lyase</fullName>
        <ecNumber evidence="8 10">4.1.3.38</ecNumber>
    </recommendedName>
</protein>
<evidence type="ECO:0000256" key="3">
    <source>
        <dbReference type="ARBA" id="ARBA00011738"/>
    </source>
</evidence>
<evidence type="ECO:0000256" key="2">
    <source>
        <dbReference type="ARBA" id="ARBA00009320"/>
    </source>
</evidence>
<dbReference type="EMBL" id="CP054803">
    <property type="protein sequence ID" value="QKU21096.1"/>
    <property type="molecule type" value="Genomic_DNA"/>
</dbReference>
<evidence type="ECO:0000256" key="4">
    <source>
        <dbReference type="ARBA" id="ARBA00022898"/>
    </source>
</evidence>
<dbReference type="RefSeq" id="WP_004279072.1">
    <property type="nucleotide sequence ID" value="NZ_CP046296.1"/>
</dbReference>
<evidence type="ECO:0000256" key="9">
    <source>
        <dbReference type="ARBA" id="ARBA00049529"/>
    </source>
</evidence>
<comment type="cofactor">
    <cofactor evidence="1">
        <name>pyridoxal 5'-phosphate</name>
        <dbReference type="ChEBI" id="CHEBI:597326"/>
    </cofactor>
</comment>
<dbReference type="Proteomes" id="UP000509126">
    <property type="component" value="Chromosome"/>
</dbReference>
<evidence type="ECO:0000313" key="11">
    <source>
        <dbReference type="EMBL" id="QKU21096.1"/>
    </source>
</evidence>
<keyword evidence="6 11" id="KW-0456">Lyase</keyword>
<evidence type="ECO:0000256" key="7">
    <source>
        <dbReference type="ARBA" id="ARBA00035633"/>
    </source>
</evidence>
<dbReference type="GO" id="GO:0046656">
    <property type="term" value="P:folic acid biosynthetic process"/>
    <property type="evidence" value="ECO:0007669"/>
    <property type="project" value="UniProtKB-KW"/>
</dbReference>
<dbReference type="GO" id="GO:0008696">
    <property type="term" value="F:4-amino-4-deoxychorismate lyase activity"/>
    <property type="evidence" value="ECO:0007669"/>
    <property type="project" value="UniProtKB-UniRule"/>
</dbReference>
<dbReference type="PANTHER" id="PTHR42743:SF2">
    <property type="entry name" value="AMINODEOXYCHORISMATE LYASE"/>
    <property type="match status" value="1"/>
</dbReference>
<name>A0A6N1KT25_ACILW</name>
<keyword evidence="4" id="KW-0663">Pyridoxal phosphate</keyword>
<dbReference type="InterPro" id="IPR050571">
    <property type="entry name" value="Class-IV_PLP-Dep_Aminotrnsfr"/>
</dbReference>
<proteinExistence type="inferred from homology"/>
<evidence type="ECO:0000256" key="8">
    <source>
        <dbReference type="ARBA" id="ARBA00035676"/>
    </source>
</evidence>
<comment type="subunit">
    <text evidence="3">Homodimer.</text>
</comment>
<organism evidence="11 12">
    <name type="scientific">Acinetobacter lwoffii</name>
    <dbReference type="NCBI Taxonomy" id="28090"/>
    <lineage>
        <taxon>Bacteria</taxon>
        <taxon>Pseudomonadati</taxon>
        <taxon>Pseudomonadota</taxon>
        <taxon>Gammaproteobacteria</taxon>
        <taxon>Moraxellales</taxon>
        <taxon>Moraxellaceae</taxon>
        <taxon>Acinetobacter</taxon>
    </lineage>
</organism>
<dbReference type="Gene3D" id="3.20.10.10">
    <property type="entry name" value="D-amino Acid Aminotransferase, subunit A, domain 2"/>
    <property type="match status" value="1"/>
</dbReference>
<dbReference type="InterPro" id="IPR001544">
    <property type="entry name" value="Aminotrans_IV"/>
</dbReference>
<dbReference type="InterPro" id="IPR036038">
    <property type="entry name" value="Aminotransferase-like"/>
</dbReference>
<dbReference type="Pfam" id="PF01063">
    <property type="entry name" value="Aminotran_4"/>
    <property type="match status" value="1"/>
</dbReference>
<dbReference type="InterPro" id="IPR043132">
    <property type="entry name" value="BCAT-like_C"/>
</dbReference>
<evidence type="ECO:0000256" key="10">
    <source>
        <dbReference type="NCBIfam" id="TIGR03461"/>
    </source>
</evidence>
<comment type="catalytic activity">
    <reaction evidence="9">
        <text>4-amino-4-deoxychorismate = 4-aminobenzoate + pyruvate + H(+)</text>
        <dbReference type="Rhea" id="RHEA:16201"/>
        <dbReference type="ChEBI" id="CHEBI:15361"/>
        <dbReference type="ChEBI" id="CHEBI:15378"/>
        <dbReference type="ChEBI" id="CHEBI:17836"/>
        <dbReference type="ChEBI" id="CHEBI:58406"/>
        <dbReference type="EC" id="4.1.3.38"/>
    </reaction>
</comment>
<dbReference type="GO" id="GO:0005829">
    <property type="term" value="C:cytosol"/>
    <property type="evidence" value="ECO:0007669"/>
    <property type="project" value="TreeGrafter"/>
</dbReference>
<dbReference type="GO" id="GO:0030170">
    <property type="term" value="F:pyridoxal phosphate binding"/>
    <property type="evidence" value="ECO:0007669"/>
    <property type="project" value="InterPro"/>
</dbReference>